<keyword evidence="8" id="KW-1185">Reference proteome</keyword>
<evidence type="ECO:0000256" key="5">
    <source>
        <dbReference type="ARBA" id="ARBA00023136"/>
    </source>
</evidence>
<dbReference type="Proteomes" id="UP000289841">
    <property type="component" value="Chromosome"/>
</dbReference>
<evidence type="ECO:0000256" key="3">
    <source>
        <dbReference type="ARBA" id="ARBA00022692"/>
    </source>
</evidence>
<reference evidence="7 8" key="1">
    <citation type="submission" date="2019-01" db="EMBL/GenBank/DDBJ databases">
        <authorList>
            <consortium name="Pathogen Informatics"/>
        </authorList>
    </citation>
    <scope>NUCLEOTIDE SEQUENCE [LARGE SCALE GENOMIC DNA]</scope>
    <source>
        <strain evidence="7 8">NCTC10138</strain>
    </source>
</reference>
<dbReference type="InterPro" id="IPR005359">
    <property type="entry name" value="UPF0154"/>
</dbReference>
<dbReference type="OrthoDB" id="1769076at2"/>
<gene>
    <name evidence="7" type="ORF">NCTC10138_01251</name>
</gene>
<evidence type="ECO:0000256" key="1">
    <source>
        <dbReference type="ARBA" id="ARBA00004167"/>
    </source>
</evidence>
<dbReference type="STRING" id="1278311.GCA_000428705_00242"/>
<evidence type="ECO:0000313" key="7">
    <source>
        <dbReference type="EMBL" id="VEU80863.1"/>
    </source>
</evidence>
<keyword evidence="5 6" id="KW-0472">Membrane</keyword>
<comment type="subcellular location">
    <subcellularLocation>
        <location evidence="1">Membrane</location>
        <topology evidence="1">Single-pass membrane protein</topology>
    </subcellularLocation>
</comment>
<accession>A0A449BEI0</accession>
<dbReference type="HAMAP" id="MF_00363">
    <property type="entry name" value="UPF0154"/>
    <property type="match status" value="1"/>
</dbReference>
<evidence type="ECO:0000256" key="6">
    <source>
        <dbReference type="SAM" id="Phobius"/>
    </source>
</evidence>
<evidence type="ECO:0000256" key="2">
    <source>
        <dbReference type="ARBA" id="ARBA00006694"/>
    </source>
</evidence>
<dbReference type="GO" id="GO:0016020">
    <property type="term" value="C:membrane"/>
    <property type="evidence" value="ECO:0007669"/>
    <property type="project" value="UniProtKB-SubCell"/>
</dbReference>
<proteinExistence type="inferred from homology"/>
<keyword evidence="3 6" id="KW-0812">Transmembrane</keyword>
<protein>
    <recommendedName>
        <fullName evidence="9">YneF family protein</fullName>
    </recommendedName>
</protein>
<evidence type="ECO:0008006" key="9">
    <source>
        <dbReference type="Google" id="ProtNLM"/>
    </source>
</evidence>
<name>A0A449BEI0_HAPAX</name>
<sequence>MLILAVATGWAIGIGAIALVLGLVVGFFLARAWFKRYLAKNPPVNEQMIREMMRQMGRTPSERQVKQILNSMNQYK</sequence>
<dbReference type="Pfam" id="PF03672">
    <property type="entry name" value="UPF0154"/>
    <property type="match status" value="1"/>
</dbReference>
<organism evidence="7 8">
    <name type="scientific">Haploplasma axanthum</name>
    <name type="common">Acholeplasma axanthum</name>
    <dbReference type="NCBI Taxonomy" id="29552"/>
    <lineage>
        <taxon>Bacteria</taxon>
        <taxon>Bacillati</taxon>
        <taxon>Mycoplasmatota</taxon>
        <taxon>Mollicutes</taxon>
        <taxon>Acholeplasmatales</taxon>
        <taxon>Acholeplasmataceae</taxon>
        <taxon>Haploplasma</taxon>
    </lineage>
</organism>
<dbReference type="AlphaFoldDB" id="A0A449BEI0"/>
<keyword evidence="4 6" id="KW-1133">Transmembrane helix</keyword>
<feature type="transmembrane region" description="Helical" evidence="6">
    <location>
        <begin position="6"/>
        <end position="30"/>
    </location>
</feature>
<evidence type="ECO:0000256" key="4">
    <source>
        <dbReference type="ARBA" id="ARBA00022989"/>
    </source>
</evidence>
<dbReference type="RefSeq" id="WP_035375918.1">
    <property type="nucleotide sequence ID" value="NZ_LR215048.1"/>
</dbReference>
<dbReference type="EMBL" id="LR215048">
    <property type="protein sequence ID" value="VEU80863.1"/>
    <property type="molecule type" value="Genomic_DNA"/>
</dbReference>
<evidence type="ECO:0000313" key="8">
    <source>
        <dbReference type="Proteomes" id="UP000289841"/>
    </source>
</evidence>
<comment type="similarity">
    <text evidence="2">Belongs to the UPF0154 family.</text>
</comment>
<dbReference type="KEGG" id="aaxa:NCTC10138_01251"/>